<proteinExistence type="predicted"/>
<protein>
    <submittedName>
        <fullName evidence="1">Uncharacterized protein</fullName>
    </submittedName>
</protein>
<dbReference type="EMBL" id="JAOPJF010000027">
    <property type="protein sequence ID" value="KAK1145007.1"/>
    <property type="molecule type" value="Genomic_DNA"/>
</dbReference>
<reference evidence="1 2" key="1">
    <citation type="journal article" date="2023" name="ACS Omega">
        <title>Identification of the Neoaspergillic Acid Biosynthesis Gene Cluster by Establishing an In Vitro CRISPR-Ribonucleoprotein Genetic System in Aspergillus melleus.</title>
        <authorList>
            <person name="Yuan B."/>
            <person name="Grau M.F."/>
            <person name="Murata R.M."/>
            <person name="Torok T."/>
            <person name="Venkateswaran K."/>
            <person name="Stajich J.E."/>
            <person name="Wang C.C.C."/>
        </authorList>
    </citation>
    <scope>NUCLEOTIDE SEQUENCE [LARGE SCALE GENOMIC DNA]</scope>
    <source>
        <strain evidence="1 2">IMV 1140</strain>
    </source>
</reference>
<sequence>MPPNKGATGRKNDAIHFVNARPSSENERLRIRRLVRAHVGQWISDQTKDRSDTAETQLKEPPEKSVDLDTDETLFPSSSPSGSSSRSPESNASNSASLVRTIDQKNARQTSPKARVCPVHNDAMAGTFDSSFDHNKLARGSLSMPDSPSPPPSGEYVESFGANVLDPFHTSPSAYAPELVSACERYCLNVLWPGLTPGRGNDDSSVLASSNWFPLSLNDPTLFTAFLFGSLSHQRVQWINGWIPKDSFRPRDQQLLQLCEFEAIKMINQQVSIPGRAVCDAVILSVICMAHNAADENDERLQRRTPFHAPMRRLQWLDVYGSLPPNIVHIEGLVQMVKLRGGLEQITLPGLAAILSFSDIVTATTYLVPPVFSYIPLSDDRRNMSLQTLLGYDPVDVERQYGHLRQLGLTEELLNLFYAMRVYMNNVDGILHKTIKGDNALLADQRNLIQHTLQALPPAIQTEAYPSFPDQGVVYEASRLAALVYSVAVVFPLPPQSSPLARLALFLRGTINNWRTKPTWSHPQALVLILWALTLGGIASDNRPEREWFVQVLGQTLREHHIATWAELRTMLRMILWYDTACDEAGRALLFEIEMAFMSF</sequence>
<dbReference type="Proteomes" id="UP001177260">
    <property type="component" value="Unassembled WGS sequence"/>
</dbReference>
<comment type="caution">
    <text evidence="1">The sequence shown here is derived from an EMBL/GenBank/DDBJ whole genome shotgun (WGS) entry which is preliminary data.</text>
</comment>
<keyword evidence="2" id="KW-1185">Reference proteome</keyword>
<gene>
    <name evidence="1" type="ORF">N8T08_004722</name>
</gene>
<organism evidence="1 2">
    <name type="scientific">Aspergillus melleus</name>
    <dbReference type="NCBI Taxonomy" id="138277"/>
    <lineage>
        <taxon>Eukaryota</taxon>
        <taxon>Fungi</taxon>
        <taxon>Dikarya</taxon>
        <taxon>Ascomycota</taxon>
        <taxon>Pezizomycotina</taxon>
        <taxon>Eurotiomycetes</taxon>
        <taxon>Eurotiomycetidae</taxon>
        <taxon>Eurotiales</taxon>
        <taxon>Aspergillaceae</taxon>
        <taxon>Aspergillus</taxon>
        <taxon>Aspergillus subgen. Circumdati</taxon>
    </lineage>
</organism>
<name>A0ACC3B500_9EURO</name>
<evidence type="ECO:0000313" key="2">
    <source>
        <dbReference type="Proteomes" id="UP001177260"/>
    </source>
</evidence>
<accession>A0ACC3B500</accession>
<evidence type="ECO:0000313" key="1">
    <source>
        <dbReference type="EMBL" id="KAK1145007.1"/>
    </source>
</evidence>